<dbReference type="OrthoDB" id="423559at2759"/>
<dbReference type="InterPro" id="IPR050628">
    <property type="entry name" value="SNF2_RAD54_helicase_TF"/>
</dbReference>
<keyword evidence="2" id="KW-0378">Hydrolase</keyword>
<dbReference type="GO" id="GO:0006281">
    <property type="term" value="P:DNA repair"/>
    <property type="evidence" value="ECO:0007669"/>
    <property type="project" value="TreeGrafter"/>
</dbReference>
<dbReference type="AlphaFoldDB" id="A0A317XLH7"/>
<dbReference type="STRING" id="1882483.A0A317XLH7"/>
<dbReference type="Proteomes" id="UP000246740">
    <property type="component" value="Unassembled WGS sequence"/>
</dbReference>
<dbReference type="InterPro" id="IPR027417">
    <property type="entry name" value="P-loop_NTPase"/>
</dbReference>
<evidence type="ECO:0000313" key="6">
    <source>
        <dbReference type="Proteomes" id="UP000246740"/>
    </source>
</evidence>
<dbReference type="Gene3D" id="3.40.50.10810">
    <property type="entry name" value="Tandem AAA-ATPase domain"/>
    <property type="match status" value="1"/>
</dbReference>
<feature type="domain" description="SNF2 N-terminal" evidence="4">
    <location>
        <begin position="22"/>
        <end position="214"/>
    </location>
</feature>
<dbReference type="InterPro" id="IPR000330">
    <property type="entry name" value="SNF2_N"/>
</dbReference>
<dbReference type="InterPro" id="IPR038718">
    <property type="entry name" value="SNF2-like_sf"/>
</dbReference>
<dbReference type="PANTHER" id="PTHR45626">
    <property type="entry name" value="TRANSCRIPTION TERMINATION FACTOR 2-RELATED"/>
    <property type="match status" value="1"/>
</dbReference>
<gene>
    <name evidence="5" type="ORF">BCV70DRAFT_207358</name>
</gene>
<dbReference type="GO" id="GO:0016787">
    <property type="term" value="F:hydrolase activity"/>
    <property type="evidence" value="ECO:0007669"/>
    <property type="project" value="UniProtKB-KW"/>
</dbReference>
<organism evidence="5 6">
    <name type="scientific">Testicularia cyperi</name>
    <dbReference type="NCBI Taxonomy" id="1882483"/>
    <lineage>
        <taxon>Eukaryota</taxon>
        <taxon>Fungi</taxon>
        <taxon>Dikarya</taxon>
        <taxon>Basidiomycota</taxon>
        <taxon>Ustilaginomycotina</taxon>
        <taxon>Ustilaginomycetes</taxon>
        <taxon>Ustilaginales</taxon>
        <taxon>Anthracoideaceae</taxon>
        <taxon>Testicularia</taxon>
    </lineage>
</organism>
<proteinExistence type="predicted"/>
<protein>
    <recommendedName>
        <fullName evidence="4">SNF2 N-terminal domain-containing protein</fullName>
    </recommendedName>
</protein>
<dbReference type="EMBL" id="KZ819196">
    <property type="protein sequence ID" value="PWY99164.1"/>
    <property type="molecule type" value="Genomic_DNA"/>
</dbReference>
<name>A0A317XLH7_9BASI</name>
<accession>A0A317XLH7</accession>
<evidence type="ECO:0000256" key="1">
    <source>
        <dbReference type="ARBA" id="ARBA00022741"/>
    </source>
</evidence>
<dbReference type="SUPFAM" id="SSF52540">
    <property type="entry name" value="P-loop containing nucleoside triphosphate hydrolases"/>
    <property type="match status" value="1"/>
</dbReference>
<evidence type="ECO:0000256" key="3">
    <source>
        <dbReference type="ARBA" id="ARBA00022840"/>
    </source>
</evidence>
<evidence type="ECO:0000259" key="4">
    <source>
        <dbReference type="Pfam" id="PF00176"/>
    </source>
</evidence>
<dbReference type="InParanoid" id="A0A317XLH7"/>
<keyword evidence="1" id="KW-0547">Nucleotide-binding</keyword>
<reference evidence="5 6" key="1">
    <citation type="journal article" date="2018" name="Mol. Biol. Evol.">
        <title>Broad Genomic Sampling Reveals a Smut Pathogenic Ancestry of the Fungal Clade Ustilaginomycotina.</title>
        <authorList>
            <person name="Kijpornyongpan T."/>
            <person name="Mondo S.J."/>
            <person name="Barry K."/>
            <person name="Sandor L."/>
            <person name="Lee J."/>
            <person name="Lipzen A."/>
            <person name="Pangilinan J."/>
            <person name="LaButti K."/>
            <person name="Hainaut M."/>
            <person name="Henrissat B."/>
            <person name="Grigoriev I.V."/>
            <person name="Spatafora J.W."/>
            <person name="Aime M.C."/>
        </authorList>
    </citation>
    <scope>NUCLEOTIDE SEQUENCE [LARGE SCALE GENOMIC DNA]</scope>
    <source>
        <strain evidence="5 6">MCA 3645</strain>
    </source>
</reference>
<dbReference type="GO" id="GO:0005524">
    <property type="term" value="F:ATP binding"/>
    <property type="evidence" value="ECO:0007669"/>
    <property type="project" value="UniProtKB-KW"/>
</dbReference>
<dbReference type="GO" id="GO:0005634">
    <property type="term" value="C:nucleus"/>
    <property type="evidence" value="ECO:0007669"/>
    <property type="project" value="TreeGrafter"/>
</dbReference>
<dbReference type="GO" id="GO:0008094">
    <property type="term" value="F:ATP-dependent activity, acting on DNA"/>
    <property type="evidence" value="ECO:0007669"/>
    <property type="project" value="TreeGrafter"/>
</dbReference>
<dbReference type="Pfam" id="PF00176">
    <property type="entry name" value="SNF2-rel_dom"/>
    <property type="match status" value="1"/>
</dbReference>
<sequence length="254" mass="28960">MAQPIARHCCQSLPLTLSSPVMTLSGMSMARMHIFQMEWFCIVLDKAHLIKGVQTKTTLAVCSLFAERHLCLTGTPVQNSLDDLYPLIRFMRLDPFMEWSTWRTFCGQFCQISMEGASIGAALPIEESNVENIRSILGFLGLRQVKNNYLNLPAKYVREVELQFSNHKREQYQALQHYAYTVFAEQQTQEVKHRGRFISILQEISILQQACDDLSLCAAHKDASGQLQQTGKAAFHQEDAICLLQYQARLNKIL</sequence>
<evidence type="ECO:0000256" key="2">
    <source>
        <dbReference type="ARBA" id="ARBA00022801"/>
    </source>
</evidence>
<evidence type="ECO:0000313" key="5">
    <source>
        <dbReference type="EMBL" id="PWY99164.1"/>
    </source>
</evidence>
<keyword evidence="3" id="KW-0067">ATP-binding</keyword>
<keyword evidence="6" id="KW-1185">Reference proteome</keyword>